<dbReference type="AlphaFoldDB" id="A0A318QIB3"/>
<proteinExistence type="predicted"/>
<organism evidence="1 2">
    <name type="scientific">Komagataeibacter oboediens</name>
    <dbReference type="NCBI Taxonomy" id="65958"/>
    <lineage>
        <taxon>Bacteria</taxon>
        <taxon>Pseudomonadati</taxon>
        <taxon>Pseudomonadota</taxon>
        <taxon>Alphaproteobacteria</taxon>
        <taxon>Acetobacterales</taxon>
        <taxon>Acetobacteraceae</taxon>
        <taxon>Komagataeibacter</taxon>
    </lineage>
</organism>
<evidence type="ECO:0000313" key="1">
    <source>
        <dbReference type="EMBL" id="PYD78210.1"/>
    </source>
</evidence>
<evidence type="ECO:0000313" key="2">
    <source>
        <dbReference type="Proteomes" id="UP000247417"/>
    </source>
</evidence>
<dbReference type="STRING" id="940286.GCA_000227565_01426"/>
<dbReference type="RefSeq" id="WP_010515793.1">
    <property type="nucleotide sequence ID" value="NZ_NKTX01000114.1"/>
</dbReference>
<comment type="caution">
    <text evidence="1">The sequence shown here is derived from an EMBL/GenBank/DDBJ whole genome shotgun (WGS) entry which is preliminary data.</text>
</comment>
<gene>
    <name evidence="1" type="ORF">CFR80_16845</name>
</gene>
<dbReference type="OrthoDB" id="8611097at2"/>
<accession>A0A318QIB3</accession>
<sequence length="102" mass="11904">MTMQISRENLSPNFTPERVSNEDCVEAVKRSMQHRYGEVRNAAKRVSRKHGWSVKAFTNWLYGKNAPRMHDLIVLMADCPELEKEVGQMVEETRKCLQQSKH</sequence>
<reference evidence="1 2" key="1">
    <citation type="submission" date="2017-07" db="EMBL/GenBank/DDBJ databases">
        <title>A draft genome sequence of Komagataeibacter oboediens LMG 18849.</title>
        <authorList>
            <person name="Skraban J."/>
            <person name="Cleenwerck I."/>
            <person name="Vandamme P."/>
            <person name="Trcek J."/>
        </authorList>
    </citation>
    <scope>NUCLEOTIDE SEQUENCE [LARGE SCALE GENOMIC DNA]</scope>
    <source>
        <strain evidence="1 2">LMG 18849</strain>
    </source>
</reference>
<evidence type="ECO:0008006" key="3">
    <source>
        <dbReference type="Google" id="ProtNLM"/>
    </source>
</evidence>
<protein>
    <recommendedName>
        <fullName evidence="3">XRE family transcriptional regulator</fullName>
    </recommendedName>
</protein>
<dbReference type="Proteomes" id="UP000247417">
    <property type="component" value="Unassembled WGS sequence"/>
</dbReference>
<name>A0A318QIB3_9PROT</name>
<dbReference type="EMBL" id="NKTX01000114">
    <property type="protein sequence ID" value="PYD78210.1"/>
    <property type="molecule type" value="Genomic_DNA"/>
</dbReference>